<reference evidence="2" key="1">
    <citation type="submission" date="2016-04" db="EMBL/GenBank/DDBJ databases">
        <authorList>
            <person name="Gasior T."/>
        </authorList>
    </citation>
    <scope>NUCLEOTIDE SEQUENCE [LARGE SCALE GENOMIC DNA]</scope>
</reference>
<evidence type="ECO:0000313" key="1">
    <source>
        <dbReference type="EMBL" id="ANT44761.1"/>
    </source>
</evidence>
<organism evidence="1 2">
    <name type="scientific">Staphylococcus phage vB_SscM-1</name>
    <dbReference type="NCBI Taxonomy" id="1868844"/>
    <lineage>
        <taxon>Viruses</taxon>
        <taxon>Duplodnaviria</taxon>
        <taxon>Heunggongvirae</taxon>
        <taxon>Uroviricota</taxon>
        <taxon>Caudoviricetes</taxon>
        <taxon>Herelleviridae</taxon>
        <taxon>Twortvirinae</taxon>
        <taxon>Sciuriunavirus</taxon>
        <taxon>Sciuriunavirus SscM1</taxon>
    </lineage>
</organism>
<dbReference type="Proteomes" id="UP000224459">
    <property type="component" value="Segment"/>
</dbReference>
<accession>A0A1X9I9R0</accession>
<protein>
    <recommendedName>
        <fullName evidence="3">Phage protein</fullName>
    </recommendedName>
</protein>
<proteinExistence type="predicted"/>
<gene>
    <name evidence="1" type="ORF">vB_SscM-1_097</name>
</gene>
<dbReference type="EMBL" id="KX171212">
    <property type="protein sequence ID" value="ANT44761.1"/>
    <property type="molecule type" value="Genomic_DNA"/>
</dbReference>
<evidence type="ECO:0000313" key="2">
    <source>
        <dbReference type="Proteomes" id="UP000224459"/>
    </source>
</evidence>
<evidence type="ECO:0008006" key="3">
    <source>
        <dbReference type="Google" id="ProtNLM"/>
    </source>
</evidence>
<sequence>MARIKGNRPKMFKEPKKVGRRAISAIQGEILDNLQQTAMRVDDVYIKRMPNYLEITERKLEEKGVVDLKKAFATSSKKKRTKDGGWYLVVPIRLKTSKMSKKTYQDLRKLETPSGQKTTLTDYLEGLEKNQVTHASMVPNTPYKNTTKIKRKKDRNASYFMFRTVSNKSPANAWVLNRDKVNKDNFSNTTMKHVQSLMKWKMNNLK</sequence>
<name>A0A1X9I9R0_9CAUD</name>
<keyword evidence="2" id="KW-1185">Reference proteome</keyword>